<evidence type="ECO:0000313" key="4">
    <source>
        <dbReference type="Proteomes" id="UP000198238"/>
    </source>
</evidence>
<dbReference type="Pfam" id="PF00565">
    <property type="entry name" value="SNase"/>
    <property type="match status" value="1"/>
</dbReference>
<feature type="signal peptide" evidence="1">
    <location>
        <begin position="1"/>
        <end position="19"/>
    </location>
</feature>
<dbReference type="SUPFAM" id="SSF50199">
    <property type="entry name" value="Staphylococcal nuclease"/>
    <property type="match status" value="1"/>
</dbReference>
<dbReference type="AlphaFoldDB" id="A0A220S587"/>
<dbReference type="PROSITE" id="PS50830">
    <property type="entry name" value="TNASE_3"/>
    <property type="match status" value="1"/>
</dbReference>
<dbReference type="GO" id="GO:0004518">
    <property type="term" value="F:nuclease activity"/>
    <property type="evidence" value="ECO:0007669"/>
    <property type="project" value="InterPro"/>
</dbReference>
<feature type="domain" description="TNase-like" evidence="2">
    <location>
        <begin position="72"/>
        <end position="200"/>
    </location>
</feature>
<organism evidence="3 4">
    <name type="scientific">Neisseria chenwenguii</name>
    <dbReference type="NCBI Taxonomy" id="1853278"/>
    <lineage>
        <taxon>Bacteria</taxon>
        <taxon>Pseudomonadati</taxon>
        <taxon>Pseudomonadota</taxon>
        <taxon>Betaproteobacteria</taxon>
        <taxon>Neisseriales</taxon>
        <taxon>Neisseriaceae</taxon>
        <taxon>Neisseria</taxon>
    </lineage>
</organism>
<sequence>MNLKHLAAAVFLAAASAYGAGRTDWLQTGLDVAKQVGGKEVLQNISPDWGRLADSLLNSQKSDGSKRRQSANAYTGRVSKVSDGDTLHVTDGNGRKHKIRLAYIDVPELQQLYGTRSRDSLRAAAEGETVQVRVFEHDRYKREVARVSKDGTDLNLMQLRNGAAWHYGSYAKKQQEKSAYAAYAAAQRQARQAREGLWRANNPQAPWDYRKAQREAQGGQNRQGNVWDLFGLW</sequence>
<name>A0A220S587_9NEIS</name>
<dbReference type="InterPro" id="IPR016071">
    <property type="entry name" value="Staphylococal_nuclease_OB-fold"/>
</dbReference>
<evidence type="ECO:0000313" key="3">
    <source>
        <dbReference type="EMBL" id="ASK28385.1"/>
    </source>
</evidence>
<dbReference type="PANTHER" id="PTHR12302:SF26">
    <property type="entry name" value="BLR1266 PROTEIN"/>
    <property type="match status" value="1"/>
</dbReference>
<dbReference type="KEGG" id="nei:BG910_00885"/>
<dbReference type="EMBL" id="CP022278">
    <property type="protein sequence ID" value="ASK28385.1"/>
    <property type="molecule type" value="Genomic_DNA"/>
</dbReference>
<proteinExistence type="predicted"/>
<evidence type="ECO:0000256" key="1">
    <source>
        <dbReference type="SAM" id="SignalP"/>
    </source>
</evidence>
<dbReference type="SMART" id="SM00318">
    <property type="entry name" value="SNc"/>
    <property type="match status" value="1"/>
</dbReference>
<accession>A0A220S587</accession>
<keyword evidence="4" id="KW-1185">Reference proteome</keyword>
<gene>
    <name evidence="3" type="ORF">BG910_00885</name>
</gene>
<dbReference type="Gene3D" id="2.40.50.90">
    <property type="match status" value="1"/>
</dbReference>
<dbReference type="InterPro" id="IPR002071">
    <property type="entry name" value="Thermonucl_AS"/>
</dbReference>
<dbReference type="GO" id="GO:0003676">
    <property type="term" value="F:nucleic acid binding"/>
    <property type="evidence" value="ECO:0007669"/>
    <property type="project" value="InterPro"/>
</dbReference>
<dbReference type="PROSITE" id="PS01123">
    <property type="entry name" value="TNASE_1"/>
    <property type="match status" value="1"/>
</dbReference>
<evidence type="ECO:0000259" key="2">
    <source>
        <dbReference type="PROSITE" id="PS50830"/>
    </source>
</evidence>
<dbReference type="PANTHER" id="PTHR12302">
    <property type="entry name" value="EBNA2 BINDING PROTEIN P100"/>
    <property type="match status" value="1"/>
</dbReference>
<dbReference type="InterPro" id="IPR035437">
    <property type="entry name" value="SNase_OB-fold_sf"/>
</dbReference>
<keyword evidence="1" id="KW-0732">Signal</keyword>
<protein>
    <submittedName>
        <fullName evidence="3">Thermonuclease</fullName>
    </submittedName>
</protein>
<reference evidence="3 4" key="1">
    <citation type="submission" date="2017-06" db="EMBL/GenBank/DDBJ databases">
        <title>Neisseria chenwenguii sp. nov., isolated from the intestinal contents of Tibetan Plateau Pika in Yushu, Qinghai Province, China.</title>
        <authorList>
            <person name="Zhang G."/>
        </authorList>
    </citation>
    <scope>NUCLEOTIDE SEQUENCE [LARGE SCALE GENOMIC DNA]</scope>
    <source>
        <strain evidence="3 4">10023</strain>
    </source>
</reference>
<dbReference type="Proteomes" id="UP000198238">
    <property type="component" value="Chromosome"/>
</dbReference>
<feature type="chain" id="PRO_5012374876" evidence="1">
    <location>
        <begin position="20"/>
        <end position="233"/>
    </location>
</feature>